<feature type="domain" description="Radical SAM core" evidence="12">
    <location>
        <begin position="5"/>
        <end position="231"/>
    </location>
</feature>
<dbReference type="UniPathway" id="UPA00344"/>
<evidence type="ECO:0000313" key="14">
    <source>
        <dbReference type="Proteomes" id="UP000320766"/>
    </source>
</evidence>
<dbReference type="Pfam" id="PF04055">
    <property type="entry name" value="Radical_SAM"/>
    <property type="match status" value="1"/>
</dbReference>
<dbReference type="CDD" id="cd01335">
    <property type="entry name" value="Radical_SAM"/>
    <property type="match status" value="1"/>
</dbReference>
<feature type="binding site" evidence="11">
    <location>
        <position position="246"/>
    </location>
    <ligand>
        <name>[4Fe-4S] cluster</name>
        <dbReference type="ChEBI" id="CHEBI:49883"/>
        <label>2</label>
        <note>4Fe-4S-substrate</note>
    </ligand>
</feature>
<keyword evidence="9 11" id="KW-0456">Lyase</keyword>
<dbReference type="SFLD" id="SFLDG01386">
    <property type="entry name" value="main_SPASM_domain-containing"/>
    <property type="match status" value="1"/>
</dbReference>
<dbReference type="NCBIfam" id="TIGR02668">
    <property type="entry name" value="moaA_archaeal"/>
    <property type="match status" value="1"/>
</dbReference>
<evidence type="ECO:0000256" key="4">
    <source>
        <dbReference type="ARBA" id="ARBA00022741"/>
    </source>
</evidence>
<dbReference type="InterPro" id="IPR050105">
    <property type="entry name" value="MoCo_biosynth_MoaA/MoaC"/>
</dbReference>
<dbReference type="GO" id="GO:0005525">
    <property type="term" value="F:GTP binding"/>
    <property type="evidence" value="ECO:0007669"/>
    <property type="project" value="UniProtKB-UniRule"/>
</dbReference>
<keyword evidence="7 11" id="KW-0342">GTP-binding</keyword>
<keyword evidence="4 11" id="KW-0547">Nucleotide-binding</keyword>
<protein>
    <recommendedName>
        <fullName evidence="11">Probable GTP 3',8-cyclase</fullName>
        <ecNumber evidence="11">4.1.99.22</ecNumber>
    </recommendedName>
    <alternativeName>
        <fullName evidence="11">Molybdenum cofactor biosynthesis protein A</fullName>
    </alternativeName>
</protein>
<keyword evidence="8 11" id="KW-0501">Molybdenum cofactor biosynthesis</keyword>
<dbReference type="GO" id="GO:0051539">
    <property type="term" value="F:4 iron, 4 sulfur cluster binding"/>
    <property type="evidence" value="ECO:0007669"/>
    <property type="project" value="UniProtKB-UniRule"/>
</dbReference>
<feature type="binding site" evidence="11">
    <location>
        <begin position="251"/>
        <end position="253"/>
    </location>
    <ligand>
        <name>GTP</name>
        <dbReference type="ChEBI" id="CHEBI:37565"/>
    </ligand>
</feature>
<dbReference type="GO" id="GO:0061799">
    <property type="term" value="F:cyclic pyranopterin monophosphate synthase activity"/>
    <property type="evidence" value="ECO:0007669"/>
    <property type="project" value="TreeGrafter"/>
</dbReference>
<dbReference type="InterPro" id="IPR007197">
    <property type="entry name" value="rSAM"/>
</dbReference>
<evidence type="ECO:0000256" key="1">
    <source>
        <dbReference type="ARBA" id="ARBA00022485"/>
    </source>
</evidence>
<evidence type="ECO:0000259" key="12">
    <source>
        <dbReference type="PROSITE" id="PS51918"/>
    </source>
</evidence>
<evidence type="ECO:0000256" key="9">
    <source>
        <dbReference type="ARBA" id="ARBA00023239"/>
    </source>
</evidence>
<dbReference type="PROSITE" id="PS01305">
    <property type="entry name" value="MOAA_NIFB_PQQE"/>
    <property type="match status" value="1"/>
</dbReference>
<comment type="similarity">
    <text evidence="11">Belongs to the radical SAM superfamily. MoaA family.</text>
</comment>
<feature type="binding site" evidence="11">
    <location>
        <position position="90"/>
    </location>
    <ligand>
        <name>GTP</name>
        <dbReference type="ChEBI" id="CHEBI:37565"/>
    </ligand>
</feature>
<dbReference type="SFLD" id="SFLDG01383">
    <property type="entry name" value="cyclic_pyranopterin_phosphate"/>
    <property type="match status" value="1"/>
</dbReference>
<evidence type="ECO:0000256" key="3">
    <source>
        <dbReference type="ARBA" id="ARBA00022723"/>
    </source>
</evidence>
<keyword evidence="5 11" id="KW-0408">Iron</keyword>
<keyword evidence="6 11" id="KW-0411">Iron-sulfur</keyword>
<proteinExistence type="inferred from homology"/>
<dbReference type="AlphaFoldDB" id="A0A520KWP0"/>
<dbReference type="PANTHER" id="PTHR22960">
    <property type="entry name" value="MOLYBDOPTERIN COFACTOR SYNTHESIS PROTEIN A"/>
    <property type="match status" value="1"/>
</dbReference>
<dbReference type="Pfam" id="PF06463">
    <property type="entry name" value="Mob_synth_C"/>
    <property type="match status" value="1"/>
</dbReference>
<feature type="binding site" evidence="11">
    <location>
        <position position="25"/>
    </location>
    <ligand>
        <name>[4Fe-4S] cluster</name>
        <dbReference type="ChEBI" id="CHEBI:49883"/>
        <label>1</label>
        <note>4Fe-4S-S-AdoMet</note>
    </ligand>
</feature>
<evidence type="ECO:0000256" key="11">
    <source>
        <dbReference type="HAMAP-Rule" id="MF_01225"/>
    </source>
</evidence>
<feature type="binding site" evidence="11">
    <location>
        <position position="28"/>
    </location>
    <ligand>
        <name>[4Fe-4S] cluster</name>
        <dbReference type="ChEBI" id="CHEBI:49883"/>
        <label>1</label>
        <note>4Fe-4S-S-AdoMet</note>
    </ligand>
</feature>
<dbReference type="NCBIfam" id="NF001199">
    <property type="entry name" value="PRK00164.2-1"/>
    <property type="match status" value="1"/>
</dbReference>
<dbReference type="InterPro" id="IPR013485">
    <property type="entry name" value="MoaA_arc"/>
</dbReference>
<evidence type="ECO:0000313" key="13">
    <source>
        <dbReference type="EMBL" id="RZN69481.1"/>
    </source>
</evidence>
<dbReference type="HAMAP" id="MF_01225_A">
    <property type="entry name" value="MoaA_A"/>
    <property type="match status" value="1"/>
</dbReference>
<evidence type="ECO:0000256" key="8">
    <source>
        <dbReference type="ARBA" id="ARBA00023150"/>
    </source>
</evidence>
<sequence length="303" mass="34604">MLIDRYGREIRSLRVSITKRCNLDCIYCHNDGQPLEGKEELSVEAMTKICRVFNRLGVKKVKISGGEPLIREDCVEMISSLKGFDEISMTTNGVFLAEKAQDLKEAGLDRINISIDTLKRDRYSKITRSSPNILSKVMEGLKEAVEADLTPVKINMVLLGINRDEIGDFVDYIRKNALQDKVVLQLIELIDLNGSFPNKVNTNEIEGFLTKNAKFIGTRRTQNRRKYLYKRVEIETVKPVDNTAFCAACSRLRLTADGFLKPCLMRNDNLVKIKDGSSEEEIERCIKEALRRREPYYKGNKGR</sequence>
<dbReference type="InterPro" id="IPR013785">
    <property type="entry name" value="Aldolase_TIM"/>
</dbReference>
<dbReference type="SMART" id="SM00729">
    <property type="entry name" value="Elp3"/>
    <property type="match status" value="1"/>
</dbReference>
<dbReference type="PROSITE" id="PS51918">
    <property type="entry name" value="RADICAL_SAM"/>
    <property type="match status" value="1"/>
</dbReference>
<dbReference type="CDD" id="cd21117">
    <property type="entry name" value="Twitch_MoaA"/>
    <property type="match status" value="1"/>
</dbReference>
<feature type="binding site" evidence="11">
    <location>
        <position position="249"/>
    </location>
    <ligand>
        <name>[4Fe-4S] cluster</name>
        <dbReference type="ChEBI" id="CHEBI:49883"/>
        <label>2</label>
        <note>4Fe-4S-substrate</note>
    </ligand>
</feature>
<comment type="caution">
    <text evidence="13">The sequence shown here is derived from an EMBL/GenBank/DDBJ whole genome shotgun (WGS) entry which is preliminary data.</text>
</comment>
<comment type="function">
    <text evidence="11">Catalyzes the cyclization of GTP to (8S)-3',8-cyclo-7,8-dihydroguanosine 5'-triphosphate.</text>
</comment>
<keyword evidence="1 11" id="KW-0004">4Fe-4S</keyword>
<organism evidence="13 14">
    <name type="scientific">Candidatus Methanolliviera hydrocarbonicum</name>
    <dbReference type="NCBI Taxonomy" id="2491085"/>
    <lineage>
        <taxon>Archaea</taxon>
        <taxon>Methanobacteriati</taxon>
        <taxon>Methanobacteriota</taxon>
        <taxon>Candidatus Methanoliparia</taxon>
        <taxon>Candidatus Methanoliparales</taxon>
        <taxon>Candidatus Methanollivieraceae</taxon>
        <taxon>Candidatus Methanolliviera</taxon>
    </lineage>
</organism>
<dbReference type="GO" id="GO:1904047">
    <property type="term" value="F:S-adenosyl-L-methionine binding"/>
    <property type="evidence" value="ECO:0007669"/>
    <property type="project" value="UniProtKB-UniRule"/>
</dbReference>
<evidence type="ECO:0000256" key="2">
    <source>
        <dbReference type="ARBA" id="ARBA00022691"/>
    </source>
</evidence>
<name>A0A520KWP0_9EURY</name>
<accession>A0A520KWP0</accession>
<dbReference type="Gene3D" id="3.20.20.70">
    <property type="entry name" value="Aldolase class I"/>
    <property type="match status" value="1"/>
</dbReference>
<dbReference type="InterPro" id="IPR058240">
    <property type="entry name" value="rSAM_sf"/>
</dbReference>
<dbReference type="InterPro" id="IPR000385">
    <property type="entry name" value="MoaA_NifB_PqqE_Fe-S-bd_CS"/>
</dbReference>
<dbReference type="GO" id="GO:0046872">
    <property type="term" value="F:metal ion binding"/>
    <property type="evidence" value="ECO:0007669"/>
    <property type="project" value="UniProtKB-KW"/>
</dbReference>
<dbReference type="GO" id="GO:0006777">
    <property type="term" value="P:Mo-molybdopterin cofactor biosynthetic process"/>
    <property type="evidence" value="ECO:0007669"/>
    <property type="project" value="UniProtKB-UniRule"/>
</dbReference>
<comment type="caution">
    <text evidence="11">Lacks conserved residue(s) required for the propagation of feature annotation.</text>
</comment>
<feature type="binding site" evidence="11">
    <location>
        <position position="21"/>
    </location>
    <ligand>
        <name>[4Fe-4S] cluster</name>
        <dbReference type="ChEBI" id="CHEBI:49883"/>
        <label>1</label>
        <note>4Fe-4S-S-AdoMet</note>
    </ligand>
</feature>
<comment type="catalytic activity">
    <reaction evidence="10 11">
        <text>GTP + AH2 + S-adenosyl-L-methionine = (8S)-3',8-cyclo-7,8-dihydroguanosine 5'-triphosphate + 5'-deoxyadenosine + L-methionine + A + H(+)</text>
        <dbReference type="Rhea" id="RHEA:49576"/>
        <dbReference type="ChEBI" id="CHEBI:13193"/>
        <dbReference type="ChEBI" id="CHEBI:15378"/>
        <dbReference type="ChEBI" id="CHEBI:17319"/>
        <dbReference type="ChEBI" id="CHEBI:17499"/>
        <dbReference type="ChEBI" id="CHEBI:37565"/>
        <dbReference type="ChEBI" id="CHEBI:57844"/>
        <dbReference type="ChEBI" id="CHEBI:59789"/>
        <dbReference type="ChEBI" id="CHEBI:131766"/>
        <dbReference type="EC" id="4.1.99.22"/>
    </reaction>
</comment>
<dbReference type="SFLD" id="SFLDG01067">
    <property type="entry name" value="SPASM/twitch_domain_containing"/>
    <property type="match status" value="1"/>
</dbReference>
<dbReference type="GO" id="GO:0061798">
    <property type="term" value="F:GTP 3',8'-cyclase activity"/>
    <property type="evidence" value="ECO:0007669"/>
    <property type="project" value="UniProtKB-UniRule"/>
</dbReference>
<dbReference type="EMBL" id="RXIL01000076">
    <property type="protein sequence ID" value="RZN69481.1"/>
    <property type="molecule type" value="Genomic_DNA"/>
</dbReference>
<dbReference type="Proteomes" id="UP000320766">
    <property type="component" value="Unassembled WGS sequence"/>
</dbReference>
<evidence type="ECO:0000256" key="5">
    <source>
        <dbReference type="ARBA" id="ARBA00023004"/>
    </source>
</evidence>
<comment type="cofactor">
    <cofactor evidence="11">
        <name>[4Fe-4S] cluster</name>
        <dbReference type="ChEBI" id="CHEBI:49883"/>
    </cofactor>
    <text evidence="11">Binds 2 [4Fe-4S] clusters. Binds 1 [4Fe-4S] cluster coordinated with 3 cysteines and an exchangeable S-adenosyl-L-methionine and 1 [4Fe-4S] cluster coordinated with 3 cysteines and the GTP-derived substrate.</text>
</comment>
<comment type="pathway">
    <text evidence="11">Cofactor biosynthesis; molybdopterin biosynthesis.</text>
</comment>
<dbReference type="SUPFAM" id="SSF102114">
    <property type="entry name" value="Radical SAM enzymes"/>
    <property type="match status" value="1"/>
</dbReference>
<evidence type="ECO:0000256" key="6">
    <source>
        <dbReference type="ARBA" id="ARBA00023014"/>
    </source>
</evidence>
<dbReference type="InterPro" id="IPR040064">
    <property type="entry name" value="MoaA-like"/>
</dbReference>
<evidence type="ECO:0000256" key="7">
    <source>
        <dbReference type="ARBA" id="ARBA00023134"/>
    </source>
</evidence>
<feature type="binding site" evidence="11">
    <location>
        <position position="66"/>
    </location>
    <ligand>
        <name>S-adenosyl-L-methionine</name>
        <dbReference type="ChEBI" id="CHEBI:59789"/>
    </ligand>
</feature>
<feature type="binding site" evidence="11">
    <location>
        <position position="114"/>
    </location>
    <ligand>
        <name>S-adenosyl-L-methionine</name>
        <dbReference type="ChEBI" id="CHEBI:59789"/>
    </ligand>
</feature>
<reference evidence="13 14" key="1">
    <citation type="journal article" date="2019" name="Nat. Microbiol.">
        <title>Wide diversity of methane and short-chain alkane metabolisms in uncultured archaea.</title>
        <authorList>
            <person name="Borrel G."/>
            <person name="Adam P.S."/>
            <person name="McKay L.J."/>
            <person name="Chen L.X."/>
            <person name="Sierra-Garcia I.N."/>
            <person name="Sieber C.M."/>
            <person name="Letourneur Q."/>
            <person name="Ghozlane A."/>
            <person name="Andersen G.L."/>
            <person name="Li W.J."/>
            <person name="Hallam S.J."/>
            <person name="Muyzer G."/>
            <person name="de Oliveira V.M."/>
            <person name="Inskeep W.P."/>
            <person name="Banfield J.F."/>
            <person name="Gribaldo S."/>
        </authorList>
    </citation>
    <scope>NUCLEOTIDE SEQUENCE [LARGE SCALE GENOMIC DNA]</scope>
    <source>
        <strain evidence="13">NM1b</strain>
    </source>
</reference>
<dbReference type="InterPro" id="IPR010505">
    <property type="entry name" value="MoaA_twitch"/>
</dbReference>
<feature type="binding site" evidence="11">
    <location>
        <position position="263"/>
    </location>
    <ligand>
        <name>[4Fe-4S] cluster</name>
        <dbReference type="ChEBI" id="CHEBI:49883"/>
        <label>2</label>
        <note>4Fe-4S-substrate</note>
    </ligand>
</feature>
<gene>
    <name evidence="11 13" type="primary">moaA</name>
    <name evidence="13" type="ORF">EF807_04440</name>
</gene>
<feature type="binding site" evidence="11">
    <location>
        <position position="14"/>
    </location>
    <ligand>
        <name>GTP</name>
        <dbReference type="ChEBI" id="CHEBI:37565"/>
    </ligand>
</feature>
<evidence type="ECO:0000256" key="10">
    <source>
        <dbReference type="ARBA" id="ARBA00048697"/>
    </source>
</evidence>
<dbReference type="SFLD" id="SFLDS00029">
    <property type="entry name" value="Radical_SAM"/>
    <property type="match status" value="1"/>
</dbReference>
<keyword evidence="3 11" id="KW-0479">Metal-binding</keyword>
<keyword evidence="2 11" id="KW-0949">S-adenosyl-L-methionine</keyword>
<feature type="binding site" evidence="11">
    <location>
        <position position="153"/>
    </location>
    <ligand>
        <name>GTP</name>
        <dbReference type="ChEBI" id="CHEBI:37565"/>
    </ligand>
</feature>
<feature type="binding site" evidence="11">
    <location>
        <position position="27"/>
    </location>
    <ligand>
        <name>S-adenosyl-L-methionine</name>
        <dbReference type="ChEBI" id="CHEBI:59789"/>
    </ligand>
</feature>
<dbReference type="EC" id="4.1.99.22" evidence="11"/>
<feature type="binding site" evidence="11">
    <location>
        <position position="62"/>
    </location>
    <ligand>
        <name>GTP</name>
        <dbReference type="ChEBI" id="CHEBI:37565"/>
    </ligand>
</feature>
<dbReference type="PANTHER" id="PTHR22960:SF0">
    <property type="entry name" value="MOLYBDENUM COFACTOR BIOSYNTHESIS PROTEIN 1"/>
    <property type="match status" value="1"/>
</dbReference>
<dbReference type="InterPro" id="IPR006638">
    <property type="entry name" value="Elp3/MiaA/NifB-like_rSAM"/>
</dbReference>